<dbReference type="AlphaFoldDB" id="A0A6A5ZUM7"/>
<evidence type="ECO:0000313" key="2">
    <source>
        <dbReference type="EMBL" id="KAF2122684.1"/>
    </source>
</evidence>
<gene>
    <name evidence="2" type="ORF">BDV96DRAFT_639256</name>
</gene>
<keyword evidence="3" id="KW-1185">Reference proteome</keyword>
<organism evidence="2 3">
    <name type="scientific">Lophiotrema nucula</name>
    <dbReference type="NCBI Taxonomy" id="690887"/>
    <lineage>
        <taxon>Eukaryota</taxon>
        <taxon>Fungi</taxon>
        <taxon>Dikarya</taxon>
        <taxon>Ascomycota</taxon>
        <taxon>Pezizomycotina</taxon>
        <taxon>Dothideomycetes</taxon>
        <taxon>Pleosporomycetidae</taxon>
        <taxon>Pleosporales</taxon>
        <taxon>Lophiotremataceae</taxon>
        <taxon>Lophiotrema</taxon>
    </lineage>
</organism>
<keyword evidence="1" id="KW-0812">Transmembrane</keyword>
<dbReference type="EMBL" id="ML977310">
    <property type="protein sequence ID" value="KAF2122684.1"/>
    <property type="molecule type" value="Genomic_DNA"/>
</dbReference>
<evidence type="ECO:0000256" key="1">
    <source>
        <dbReference type="SAM" id="Phobius"/>
    </source>
</evidence>
<feature type="transmembrane region" description="Helical" evidence="1">
    <location>
        <begin position="54"/>
        <end position="72"/>
    </location>
</feature>
<accession>A0A6A5ZUM7</accession>
<feature type="transmembrane region" description="Helical" evidence="1">
    <location>
        <begin position="232"/>
        <end position="253"/>
    </location>
</feature>
<name>A0A6A5ZUM7_9PLEO</name>
<dbReference type="Proteomes" id="UP000799770">
    <property type="component" value="Unassembled WGS sequence"/>
</dbReference>
<feature type="transmembrane region" description="Helical" evidence="1">
    <location>
        <begin position="334"/>
        <end position="354"/>
    </location>
</feature>
<feature type="transmembrane region" description="Helical" evidence="1">
    <location>
        <begin position="92"/>
        <end position="114"/>
    </location>
</feature>
<sequence length="358" mass="40140">MAIFTFHVEHSPRMLQLSDDVQGTGNDYVQLDQIANLEFSFAKSDSHLAPHMTLLFKLHLSWLTILLTLASPSHQFTHYAPDSCTIIGDSDVYGIGIRTSYYLSFFAALIALVAGKKNVIKYCMKGLIVIMLAILVTLIRNTVMGSFAVFEWLITFPLLLTPGLCIIFCLLSHENAVICGCFGVIYSVYCFLQPWLYWNRTFQGLNPDCNPKYFIYTFIDLYNPHLIKFFKAMAIIACIGGVFVAAISISYLVQGALSSDEKLKEKDEKAGSLFNTITENSEANVRVLETAQKAFRYTIAAVFLFSGVNIIVFTEKMLARNDVDLSDASFESTSQLIPFLVGLFNLVSTLYSSFKHKE</sequence>
<evidence type="ECO:0000313" key="3">
    <source>
        <dbReference type="Proteomes" id="UP000799770"/>
    </source>
</evidence>
<dbReference type="OrthoDB" id="3791929at2759"/>
<feature type="transmembrane region" description="Helical" evidence="1">
    <location>
        <begin position="149"/>
        <end position="170"/>
    </location>
</feature>
<feature type="transmembrane region" description="Helical" evidence="1">
    <location>
        <begin position="126"/>
        <end position="143"/>
    </location>
</feature>
<protein>
    <submittedName>
        <fullName evidence="2">Uncharacterized protein</fullName>
    </submittedName>
</protein>
<proteinExistence type="predicted"/>
<keyword evidence="1" id="KW-0472">Membrane</keyword>
<reference evidence="2" key="1">
    <citation type="journal article" date="2020" name="Stud. Mycol.">
        <title>101 Dothideomycetes genomes: a test case for predicting lifestyles and emergence of pathogens.</title>
        <authorList>
            <person name="Haridas S."/>
            <person name="Albert R."/>
            <person name="Binder M."/>
            <person name="Bloem J."/>
            <person name="Labutti K."/>
            <person name="Salamov A."/>
            <person name="Andreopoulos B."/>
            <person name="Baker S."/>
            <person name="Barry K."/>
            <person name="Bills G."/>
            <person name="Bluhm B."/>
            <person name="Cannon C."/>
            <person name="Castanera R."/>
            <person name="Culley D."/>
            <person name="Daum C."/>
            <person name="Ezra D."/>
            <person name="Gonzalez J."/>
            <person name="Henrissat B."/>
            <person name="Kuo A."/>
            <person name="Liang C."/>
            <person name="Lipzen A."/>
            <person name="Lutzoni F."/>
            <person name="Magnuson J."/>
            <person name="Mondo S."/>
            <person name="Nolan M."/>
            <person name="Ohm R."/>
            <person name="Pangilinan J."/>
            <person name="Park H.-J."/>
            <person name="Ramirez L."/>
            <person name="Alfaro M."/>
            <person name="Sun H."/>
            <person name="Tritt A."/>
            <person name="Yoshinaga Y."/>
            <person name="Zwiers L.-H."/>
            <person name="Turgeon B."/>
            <person name="Goodwin S."/>
            <person name="Spatafora J."/>
            <person name="Crous P."/>
            <person name="Grigoriev I."/>
        </authorList>
    </citation>
    <scope>NUCLEOTIDE SEQUENCE</scope>
    <source>
        <strain evidence="2">CBS 627.86</strain>
    </source>
</reference>
<feature type="transmembrane region" description="Helical" evidence="1">
    <location>
        <begin position="177"/>
        <end position="198"/>
    </location>
</feature>
<keyword evidence="1" id="KW-1133">Transmembrane helix</keyword>
<feature type="transmembrane region" description="Helical" evidence="1">
    <location>
        <begin position="294"/>
        <end position="314"/>
    </location>
</feature>